<dbReference type="AlphaFoldDB" id="A0A2H3JNX6"/>
<dbReference type="GO" id="GO:0046872">
    <property type="term" value="F:metal ion binding"/>
    <property type="evidence" value="ECO:0007669"/>
    <property type="project" value="UniProtKB-KW"/>
</dbReference>
<comment type="cofactor">
    <cofactor evidence="1">
        <name>Mn(2+)</name>
        <dbReference type="ChEBI" id="CHEBI:29035"/>
    </cofactor>
</comment>
<dbReference type="InterPro" id="IPR000086">
    <property type="entry name" value="NUDIX_hydrolase_dom"/>
</dbReference>
<comment type="cofactor">
    <cofactor evidence="2">
        <name>Mg(2+)</name>
        <dbReference type="ChEBI" id="CHEBI:18420"/>
    </cofactor>
</comment>
<evidence type="ECO:0000313" key="8">
    <source>
        <dbReference type="EMBL" id="PCH37717.1"/>
    </source>
</evidence>
<dbReference type="PROSITE" id="PS51462">
    <property type="entry name" value="NUDIX"/>
    <property type="match status" value="1"/>
</dbReference>
<keyword evidence="9" id="KW-1185">Reference proteome</keyword>
<dbReference type="OMA" id="KHEHIPK"/>
<dbReference type="EMBL" id="KB467942">
    <property type="protein sequence ID" value="PCH37717.1"/>
    <property type="molecule type" value="Genomic_DNA"/>
</dbReference>
<proteinExistence type="predicted"/>
<dbReference type="Gene3D" id="3.90.79.10">
    <property type="entry name" value="Nucleoside Triphosphate Pyrophosphohydrolase"/>
    <property type="match status" value="1"/>
</dbReference>
<dbReference type="InterPro" id="IPR039121">
    <property type="entry name" value="NUDT19"/>
</dbReference>
<evidence type="ECO:0000313" key="9">
    <source>
        <dbReference type="Proteomes" id="UP000218811"/>
    </source>
</evidence>
<dbReference type="Proteomes" id="UP000218811">
    <property type="component" value="Unassembled WGS sequence"/>
</dbReference>
<dbReference type="OrthoDB" id="1695362at2759"/>
<evidence type="ECO:0000256" key="5">
    <source>
        <dbReference type="ARBA" id="ARBA00022842"/>
    </source>
</evidence>
<keyword evidence="6" id="KW-0464">Manganese</keyword>
<gene>
    <name evidence="8" type="ORF">WOLCODRAFT_65842</name>
</gene>
<dbReference type="SUPFAM" id="SSF55811">
    <property type="entry name" value="Nudix"/>
    <property type="match status" value="1"/>
</dbReference>
<evidence type="ECO:0000256" key="6">
    <source>
        <dbReference type="ARBA" id="ARBA00023211"/>
    </source>
</evidence>
<evidence type="ECO:0000259" key="7">
    <source>
        <dbReference type="PROSITE" id="PS51462"/>
    </source>
</evidence>
<keyword evidence="4" id="KW-0378">Hydrolase</keyword>
<evidence type="ECO:0000256" key="4">
    <source>
        <dbReference type="ARBA" id="ARBA00022801"/>
    </source>
</evidence>
<dbReference type="InterPro" id="IPR015797">
    <property type="entry name" value="NUDIX_hydrolase-like_dom_sf"/>
</dbReference>
<organism evidence="8 9">
    <name type="scientific">Wolfiporia cocos (strain MD-104)</name>
    <name type="common">Brown rot fungus</name>
    <dbReference type="NCBI Taxonomy" id="742152"/>
    <lineage>
        <taxon>Eukaryota</taxon>
        <taxon>Fungi</taxon>
        <taxon>Dikarya</taxon>
        <taxon>Basidiomycota</taxon>
        <taxon>Agaricomycotina</taxon>
        <taxon>Agaricomycetes</taxon>
        <taxon>Polyporales</taxon>
        <taxon>Phaeolaceae</taxon>
        <taxon>Wolfiporia</taxon>
    </lineage>
</organism>
<keyword evidence="3" id="KW-0479">Metal-binding</keyword>
<reference evidence="8 9" key="1">
    <citation type="journal article" date="2012" name="Science">
        <title>The Paleozoic origin of enzymatic lignin decomposition reconstructed from 31 fungal genomes.</title>
        <authorList>
            <person name="Floudas D."/>
            <person name="Binder M."/>
            <person name="Riley R."/>
            <person name="Barry K."/>
            <person name="Blanchette R.A."/>
            <person name="Henrissat B."/>
            <person name="Martinez A.T."/>
            <person name="Otillar R."/>
            <person name="Spatafora J.W."/>
            <person name="Yadav J.S."/>
            <person name="Aerts A."/>
            <person name="Benoit I."/>
            <person name="Boyd A."/>
            <person name="Carlson A."/>
            <person name="Copeland A."/>
            <person name="Coutinho P.M."/>
            <person name="de Vries R.P."/>
            <person name="Ferreira P."/>
            <person name="Findley K."/>
            <person name="Foster B."/>
            <person name="Gaskell J."/>
            <person name="Glotzer D."/>
            <person name="Gorecki P."/>
            <person name="Heitman J."/>
            <person name="Hesse C."/>
            <person name="Hori C."/>
            <person name="Igarashi K."/>
            <person name="Jurgens J.A."/>
            <person name="Kallen N."/>
            <person name="Kersten P."/>
            <person name="Kohler A."/>
            <person name="Kuees U."/>
            <person name="Kumar T.K.A."/>
            <person name="Kuo A."/>
            <person name="LaButti K."/>
            <person name="Larrondo L.F."/>
            <person name="Lindquist E."/>
            <person name="Ling A."/>
            <person name="Lombard V."/>
            <person name="Lucas S."/>
            <person name="Lundell T."/>
            <person name="Martin R."/>
            <person name="McLaughlin D.J."/>
            <person name="Morgenstern I."/>
            <person name="Morin E."/>
            <person name="Murat C."/>
            <person name="Nagy L.G."/>
            <person name="Nolan M."/>
            <person name="Ohm R.A."/>
            <person name="Patyshakuliyeva A."/>
            <person name="Rokas A."/>
            <person name="Ruiz-Duenas F.J."/>
            <person name="Sabat G."/>
            <person name="Salamov A."/>
            <person name="Samejima M."/>
            <person name="Schmutz J."/>
            <person name="Slot J.C."/>
            <person name="St John F."/>
            <person name="Stenlid J."/>
            <person name="Sun H."/>
            <person name="Sun S."/>
            <person name="Syed K."/>
            <person name="Tsang A."/>
            <person name="Wiebenga A."/>
            <person name="Young D."/>
            <person name="Pisabarro A."/>
            <person name="Eastwood D.C."/>
            <person name="Martin F."/>
            <person name="Cullen D."/>
            <person name="Grigoriev I.V."/>
            <person name="Hibbett D.S."/>
        </authorList>
    </citation>
    <scope>NUCLEOTIDE SEQUENCE [LARGE SCALE GENOMIC DNA]</scope>
    <source>
        <strain evidence="8 9">MD-104</strain>
    </source>
</reference>
<accession>A0A2H3JNX6</accession>
<dbReference type="GO" id="GO:0016818">
    <property type="term" value="F:hydrolase activity, acting on acid anhydrides, in phosphorus-containing anhydrides"/>
    <property type="evidence" value="ECO:0007669"/>
    <property type="project" value="InterPro"/>
</dbReference>
<dbReference type="PANTHER" id="PTHR12318">
    <property type="entry name" value="TESTOSTERONE-REGULATED PROTEIN RP2"/>
    <property type="match status" value="1"/>
</dbReference>
<dbReference type="GO" id="GO:0005739">
    <property type="term" value="C:mitochondrion"/>
    <property type="evidence" value="ECO:0007669"/>
    <property type="project" value="TreeGrafter"/>
</dbReference>
<evidence type="ECO:0000256" key="1">
    <source>
        <dbReference type="ARBA" id="ARBA00001936"/>
    </source>
</evidence>
<dbReference type="Pfam" id="PF00293">
    <property type="entry name" value="NUDIX"/>
    <property type="match status" value="1"/>
</dbReference>
<sequence>MQKPKPTRSAGSRNVASSAAVAPKPSASVIVINAANEILLVQRNPTSQSFANAHVFPGGNQDATQDDSLETTAIRELFEETGLLLASGSSGCTLSDAELDQAREEVHAQRRLFRDFLADRSLTADIKSLLPFTRWVTPPTMPSRRFQTNFYVTFLESAPSAGFSAGGKQERLPTPDGGQEVVSARFIHPASALEECRTNAIALMPPQVYLMSALADFLKGNENTQTQRDRVRGLSEGTFGQLLFQPLALPERDDQGRTILTYDGDEARGGPKGRLHRCVCKFGKGGIATDVVIQRNFDIYAEGISGERSKL</sequence>
<protein>
    <recommendedName>
        <fullName evidence="7">Nudix hydrolase domain-containing protein</fullName>
    </recommendedName>
</protein>
<keyword evidence="5" id="KW-0460">Magnesium</keyword>
<evidence type="ECO:0000256" key="3">
    <source>
        <dbReference type="ARBA" id="ARBA00022723"/>
    </source>
</evidence>
<evidence type="ECO:0000256" key="2">
    <source>
        <dbReference type="ARBA" id="ARBA00001946"/>
    </source>
</evidence>
<dbReference type="CDD" id="cd18870">
    <property type="entry name" value="NUDIX_AcylCoAdiphos_Nudt19"/>
    <property type="match status" value="1"/>
</dbReference>
<dbReference type="PANTHER" id="PTHR12318:SF0">
    <property type="entry name" value="ACYL-COENZYME A DIPHOSPHATASE NUDT19"/>
    <property type="match status" value="1"/>
</dbReference>
<dbReference type="STRING" id="742152.A0A2H3JNX6"/>
<feature type="domain" description="Nudix hydrolase" evidence="7">
    <location>
        <begin position="22"/>
        <end position="209"/>
    </location>
</feature>
<name>A0A2H3JNX6_WOLCO</name>